<organism evidence="1 2">
    <name type="scientific">Araneus ventricosus</name>
    <name type="common">Orbweaver spider</name>
    <name type="synonym">Epeira ventricosa</name>
    <dbReference type="NCBI Taxonomy" id="182803"/>
    <lineage>
        <taxon>Eukaryota</taxon>
        <taxon>Metazoa</taxon>
        <taxon>Ecdysozoa</taxon>
        <taxon>Arthropoda</taxon>
        <taxon>Chelicerata</taxon>
        <taxon>Arachnida</taxon>
        <taxon>Araneae</taxon>
        <taxon>Araneomorphae</taxon>
        <taxon>Entelegynae</taxon>
        <taxon>Araneoidea</taxon>
        <taxon>Araneidae</taxon>
        <taxon>Araneus</taxon>
    </lineage>
</organism>
<sequence>MENDDEEDDTDTSQSLFDPLLTSIRVAPVGPRRASVKCCVLRRGTILYLSLTQRVFNYKDLTKFDPTLLHFPPYSKPAALCGETTAPAPSGRPPTPLPSSISLVPTGNFFEAFLPQMMVSALDSMQTFNS</sequence>
<evidence type="ECO:0000313" key="1">
    <source>
        <dbReference type="EMBL" id="GBN45333.1"/>
    </source>
</evidence>
<gene>
    <name evidence="1" type="ORF">AVEN_189215_1</name>
</gene>
<dbReference type="EMBL" id="BGPR01010286">
    <property type="protein sequence ID" value="GBN45333.1"/>
    <property type="molecule type" value="Genomic_DNA"/>
</dbReference>
<accession>A0A4Y2P2V4</accession>
<evidence type="ECO:0000313" key="2">
    <source>
        <dbReference type="Proteomes" id="UP000499080"/>
    </source>
</evidence>
<reference evidence="1 2" key="1">
    <citation type="journal article" date="2019" name="Sci. Rep.">
        <title>Orb-weaving spider Araneus ventricosus genome elucidates the spidroin gene catalogue.</title>
        <authorList>
            <person name="Kono N."/>
            <person name="Nakamura H."/>
            <person name="Ohtoshi R."/>
            <person name="Moran D.A.P."/>
            <person name="Shinohara A."/>
            <person name="Yoshida Y."/>
            <person name="Fujiwara M."/>
            <person name="Mori M."/>
            <person name="Tomita M."/>
            <person name="Arakawa K."/>
        </authorList>
    </citation>
    <scope>NUCLEOTIDE SEQUENCE [LARGE SCALE GENOMIC DNA]</scope>
</reference>
<name>A0A4Y2P2V4_ARAVE</name>
<keyword evidence="2" id="KW-1185">Reference proteome</keyword>
<comment type="caution">
    <text evidence="1">The sequence shown here is derived from an EMBL/GenBank/DDBJ whole genome shotgun (WGS) entry which is preliminary data.</text>
</comment>
<protein>
    <submittedName>
        <fullName evidence="1">Uncharacterized protein</fullName>
    </submittedName>
</protein>
<dbReference type="Proteomes" id="UP000499080">
    <property type="component" value="Unassembled WGS sequence"/>
</dbReference>
<dbReference type="AlphaFoldDB" id="A0A4Y2P2V4"/>
<proteinExistence type="predicted"/>